<sequence>MVGDQLIGLEYILELYGMQQIELAEKLGIKKQNINLWIKRKQKISKKHLPTLEQIFGIDAKYFSKELTDLDKLEIQKEKLKRDLQPIITKYEEQFLIGEENDLVEVPVYDKEELNQIEHDIEKAKLIEKFRNMLNRAEHQPYLDTFKLVLELLDKAQHEPVFHKTIEALAHYLEVLPDWVSTGPEQDEFESELFEVLDDFNY</sequence>
<dbReference type="Pfam" id="PF01381">
    <property type="entry name" value="HTH_3"/>
    <property type="match status" value="1"/>
</dbReference>
<dbReference type="InterPro" id="IPR010982">
    <property type="entry name" value="Lambda_DNA-bd_dom_sf"/>
</dbReference>
<dbReference type="HOGENOM" id="CLU_1382644_0_0_9"/>
<keyword evidence="3" id="KW-1185">Reference proteome</keyword>
<dbReference type="SUPFAM" id="SSF47413">
    <property type="entry name" value="lambda repressor-like DNA-binding domains"/>
    <property type="match status" value="1"/>
</dbReference>
<dbReference type="PATRIC" id="fig|665952.3.peg.2658"/>
<reference evidence="2 3" key="1">
    <citation type="submission" date="2011-09" db="EMBL/GenBank/DDBJ databases">
        <title>The Genome Sequence of Bacillus smithii 7_3_47FAA.</title>
        <authorList>
            <consortium name="The Broad Institute Genome Sequencing Platform"/>
            <person name="Earl A."/>
            <person name="Ward D."/>
            <person name="Feldgarden M."/>
            <person name="Gevers D."/>
            <person name="Daigneault M."/>
            <person name="Strauss J."/>
            <person name="Allen-Vercoe E."/>
            <person name="Young S.K."/>
            <person name="Zeng Q."/>
            <person name="Gargeya S."/>
            <person name="Fitzgerald M."/>
            <person name="Haas B."/>
            <person name="Abouelleil A."/>
            <person name="Alvarado L."/>
            <person name="Arachchi H.M."/>
            <person name="Berlin A."/>
            <person name="Brown A."/>
            <person name="Chapman S.B."/>
            <person name="Chen Z."/>
            <person name="Dunbar C."/>
            <person name="Freedman E."/>
            <person name="Gearin G."/>
            <person name="Goldberg J."/>
            <person name="Griggs A."/>
            <person name="Gujja S."/>
            <person name="Heiman D."/>
            <person name="Howarth C."/>
            <person name="Larson L."/>
            <person name="Lui A."/>
            <person name="MacDonald P.J.P."/>
            <person name="Montmayeur A."/>
            <person name="Murphy C."/>
            <person name="Neiman D."/>
            <person name="Pearson M."/>
            <person name="Priest M."/>
            <person name="Roberts A."/>
            <person name="Saif S."/>
            <person name="Shea T."/>
            <person name="Shenoy N."/>
            <person name="Sisk P."/>
            <person name="Stolte C."/>
            <person name="Sykes S."/>
            <person name="Wortman J."/>
            <person name="Nusbaum C."/>
            <person name="Birren B."/>
        </authorList>
    </citation>
    <scope>NUCLEOTIDE SEQUENCE [LARGE SCALE GENOMIC DNA]</scope>
    <source>
        <strain evidence="2 3">7_3_47FAA</strain>
    </source>
</reference>
<dbReference type="InterPro" id="IPR001387">
    <property type="entry name" value="Cro/C1-type_HTH"/>
</dbReference>
<dbReference type="SMART" id="SM00530">
    <property type="entry name" value="HTH_XRE"/>
    <property type="match status" value="1"/>
</dbReference>
<dbReference type="GO" id="GO:0003677">
    <property type="term" value="F:DNA binding"/>
    <property type="evidence" value="ECO:0007669"/>
    <property type="project" value="InterPro"/>
</dbReference>
<dbReference type="PROSITE" id="PS50943">
    <property type="entry name" value="HTH_CROC1"/>
    <property type="match status" value="1"/>
</dbReference>
<comment type="caution">
    <text evidence="2">The sequence shown here is derived from an EMBL/GenBank/DDBJ whole genome shotgun (WGS) entry which is preliminary data.</text>
</comment>
<name>G9QNF8_9BACI</name>
<organism evidence="2 3">
    <name type="scientific">Bacillus smithii 7_3_47FAA</name>
    <dbReference type="NCBI Taxonomy" id="665952"/>
    <lineage>
        <taxon>Bacteria</taxon>
        <taxon>Bacillati</taxon>
        <taxon>Bacillota</taxon>
        <taxon>Bacilli</taxon>
        <taxon>Bacillales</taxon>
        <taxon>Bacillaceae</taxon>
        <taxon>Bacillus</taxon>
    </lineage>
</organism>
<evidence type="ECO:0000313" key="2">
    <source>
        <dbReference type="EMBL" id="EHL76061.1"/>
    </source>
</evidence>
<evidence type="ECO:0000259" key="1">
    <source>
        <dbReference type="PROSITE" id="PS50943"/>
    </source>
</evidence>
<accession>G9QNF8</accession>
<evidence type="ECO:0000313" key="3">
    <source>
        <dbReference type="Proteomes" id="UP000011747"/>
    </source>
</evidence>
<dbReference type="Proteomes" id="UP000011747">
    <property type="component" value="Unassembled WGS sequence"/>
</dbReference>
<protein>
    <recommendedName>
        <fullName evidence="1">HTH cro/C1-type domain-containing protein</fullName>
    </recommendedName>
</protein>
<dbReference type="EMBL" id="ACWF01000133">
    <property type="protein sequence ID" value="EHL76061.1"/>
    <property type="molecule type" value="Genomic_DNA"/>
</dbReference>
<proteinExistence type="predicted"/>
<dbReference type="CDD" id="cd00093">
    <property type="entry name" value="HTH_XRE"/>
    <property type="match status" value="1"/>
</dbReference>
<gene>
    <name evidence="2" type="ORF">HMPREF1015_02701</name>
</gene>
<dbReference type="AlphaFoldDB" id="G9QNF8"/>
<feature type="domain" description="HTH cro/C1-type" evidence="1">
    <location>
        <begin position="9"/>
        <end position="63"/>
    </location>
</feature>
<dbReference type="Gene3D" id="1.10.260.40">
    <property type="entry name" value="lambda repressor-like DNA-binding domains"/>
    <property type="match status" value="1"/>
</dbReference>